<feature type="compositionally biased region" description="Basic and acidic residues" evidence="6">
    <location>
        <begin position="996"/>
        <end position="1006"/>
    </location>
</feature>
<feature type="domain" description="WDHD1/CFT4 helical bundle" evidence="8">
    <location>
        <begin position="731"/>
        <end position="826"/>
    </location>
</feature>
<evidence type="ECO:0000256" key="5">
    <source>
        <dbReference type="PROSITE-ProRule" id="PRU00221"/>
    </source>
</evidence>
<dbReference type="Pfam" id="PF20946">
    <property type="entry name" value="Ctf4_C"/>
    <property type="match status" value="1"/>
</dbReference>
<feature type="compositionally biased region" description="Basic and acidic residues" evidence="6">
    <location>
        <begin position="385"/>
        <end position="395"/>
    </location>
</feature>
<sequence length="1081" mass="120395">MSKTISRSSHDPGATCLAFSRDGSRAFTGGQDCIVRIWKVDDGAEQEPDTAADADNAITSIATSSDCWLAANADGEVRQYVKDKGDLSGFMMNTDGTPARCIAVDPQGKRVVVATDLLHLKLIDMEDNIKTWELHGHKRGVRKATWHPTLPLITSCGSDGLIIVWDVSGDEPQLVKTIEGVIPTVRQPDEKEFAYDCSAIWHTSGEYFFVVSQSHEIVTISRSDWTQTSKFSDKDVVGQITALGLSINGAYLASACQSTVYIWSTISKRIIAKHSASSLDAITQLAFSPKQNLIAWTDFSGTLTRWTEPVPVQMPDPVKRSIASSSSAAVSVRRGADPLDIFADDLLGGDGQAEELDDVKLDEEDPLKDADLDNYDDWAIDDDDSKTTRKTHENPYESSSKGGTYVKEMGNVSITQAQPPFQPGSTPMDPVSKKAYLAYNILGTIVSIDQEDHYVVEVNFFDKSARKSFHFTDNHKCHLGYLGERGALFACPPEGNSPAEVFYRPYGTWTSQSNWSYKLKETSSRVLGIAAGGMAPVRSLKHNVESDMQGFGNVVVATSEGDLTFLTGTGRERRILELEGDFVSMVAGKEWVMVIYRAGSTTMDGSQALSYSMINFEDLSVRQRGPLPVPKGHALKWLGITEEGAPVTYDSTGRLCILTKYRMPHHAVWVRILDTNQLERRAGKDESYWPVGVTGNNFMCVILKGRQEHPGFPVPLLQEIPLRMPFRRQEESEEKLERDLLFLELSVEELDEELTTDDIIARERAIDKDFIVLIQGACKADNIHRALEYTKMLHNLQTFDMVVKIADFYRLPGFKEKVLALKEVREDSEDRMILSREKRRRWNRIDAPPRRLPNVDSGSSLSNGRTNPLEDFGPPPTIHRPGLTRATPAVERTQYSSDIPARSTPQQDPLLLVASPIMESKRKRSEYEVEDLESDVSMMPPPKPKPNPFARKGQEPNRNPFARKTDNKTIQKSESFFEKVDAAEAGVAKPKRNNLKNKEKEKDSGPKQRTLFGMLPPSNASKVAKKKTASPLASDASQETQETEMDSETQMSDVTMADASQVIAETREDDWEETQLVDESQ</sequence>
<reference evidence="10 11" key="1">
    <citation type="submission" date="2024-01" db="EMBL/GenBank/DDBJ databases">
        <title>A draft genome for the cacao thread blight pathogen Marasmiellus scandens.</title>
        <authorList>
            <person name="Baruah I.K."/>
            <person name="Leung J."/>
            <person name="Bukari Y."/>
            <person name="Amoako-Attah I."/>
            <person name="Meinhardt L.W."/>
            <person name="Bailey B.A."/>
            <person name="Cohen S.P."/>
        </authorList>
    </citation>
    <scope>NUCLEOTIDE SEQUENCE [LARGE SCALE GENOMIC DNA]</scope>
    <source>
        <strain evidence="10 11">GH-19</strain>
    </source>
</reference>
<evidence type="ECO:0000259" key="7">
    <source>
        <dbReference type="Pfam" id="PF12341"/>
    </source>
</evidence>
<feature type="compositionally biased region" description="Polar residues" evidence="6">
    <location>
        <begin position="856"/>
        <end position="866"/>
    </location>
</feature>
<dbReference type="PROSITE" id="PS00678">
    <property type="entry name" value="WD_REPEATS_1"/>
    <property type="match status" value="1"/>
</dbReference>
<feature type="compositionally biased region" description="Basic and acidic residues" evidence="6">
    <location>
        <begin position="963"/>
        <end position="982"/>
    </location>
</feature>
<evidence type="ECO:0000313" key="11">
    <source>
        <dbReference type="Proteomes" id="UP001498398"/>
    </source>
</evidence>
<comment type="caution">
    <text evidence="10">The sequence shown here is derived from an EMBL/GenBank/DDBJ whole genome shotgun (WGS) entry which is preliminary data.</text>
</comment>
<dbReference type="Pfam" id="PF12341">
    <property type="entry name" value="Mcl1_mid"/>
    <property type="match status" value="1"/>
</dbReference>
<dbReference type="InterPro" id="IPR001680">
    <property type="entry name" value="WD40_rpt"/>
</dbReference>
<feature type="region of interest" description="Disordered" evidence="6">
    <location>
        <begin position="845"/>
        <end position="907"/>
    </location>
</feature>
<evidence type="ECO:0000259" key="8">
    <source>
        <dbReference type="Pfam" id="PF20946"/>
    </source>
</evidence>
<evidence type="ECO:0000256" key="2">
    <source>
        <dbReference type="ARBA" id="ARBA00022574"/>
    </source>
</evidence>
<feature type="region of interest" description="Disordered" evidence="6">
    <location>
        <begin position="922"/>
        <end position="1081"/>
    </location>
</feature>
<dbReference type="EMBL" id="JBANRG010000001">
    <property type="protein sequence ID" value="KAK7472516.1"/>
    <property type="molecule type" value="Genomic_DNA"/>
</dbReference>
<dbReference type="SMART" id="SM00320">
    <property type="entry name" value="WD40"/>
    <property type="match status" value="5"/>
</dbReference>
<evidence type="ECO:0000259" key="9">
    <source>
        <dbReference type="Pfam" id="PF24817"/>
    </source>
</evidence>
<evidence type="ECO:0000256" key="4">
    <source>
        <dbReference type="ARBA" id="ARBA00023242"/>
    </source>
</evidence>
<keyword evidence="3" id="KW-0677">Repeat</keyword>
<dbReference type="InterPro" id="IPR019775">
    <property type="entry name" value="WD40_repeat_CS"/>
</dbReference>
<keyword evidence="2 5" id="KW-0853">WD repeat</keyword>
<dbReference type="PROSITE" id="PS50082">
    <property type="entry name" value="WD_REPEATS_2"/>
    <property type="match status" value="2"/>
</dbReference>
<feature type="repeat" description="WD" evidence="5">
    <location>
        <begin position="7"/>
        <end position="48"/>
    </location>
</feature>
<dbReference type="InterPro" id="IPR048591">
    <property type="entry name" value="WDHD1/CFT4_hel"/>
</dbReference>
<evidence type="ECO:0000256" key="6">
    <source>
        <dbReference type="SAM" id="MobiDB-lite"/>
    </source>
</evidence>
<dbReference type="Gene3D" id="2.130.10.10">
    <property type="entry name" value="YVTN repeat-like/Quinoprotein amine dehydrogenase"/>
    <property type="match status" value="2"/>
</dbReference>
<comment type="subcellular location">
    <subcellularLocation>
        <location evidence="1">Nucleus</location>
    </subcellularLocation>
</comment>
<keyword evidence="11" id="KW-1185">Reference proteome</keyword>
<feature type="compositionally biased region" description="Acidic residues" evidence="6">
    <location>
        <begin position="1067"/>
        <end position="1081"/>
    </location>
</feature>
<dbReference type="InterPro" id="IPR057646">
    <property type="entry name" value="WD40_WDHD1_1st"/>
</dbReference>
<evidence type="ECO:0000256" key="1">
    <source>
        <dbReference type="ARBA" id="ARBA00004123"/>
    </source>
</evidence>
<dbReference type="Pfam" id="PF24817">
    <property type="entry name" value="WD40_WDHD1_1st"/>
    <property type="match status" value="1"/>
</dbReference>
<feature type="repeat" description="WD" evidence="5">
    <location>
        <begin position="134"/>
        <end position="175"/>
    </location>
</feature>
<accession>A0ABR1KAL1</accession>
<organism evidence="10 11">
    <name type="scientific">Marasmiellus scandens</name>
    <dbReference type="NCBI Taxonomy" id="2682957"/>
    <lineage>
        <taxon>Eukaryota</taxon>
        <taxon>Fungi</taxon>
        <taxon>Dikarya</taxon>
        <taxon>Basidiomycota</taxon>
        <taxon>Agaricomycotina</taxon>
        <taxon>Agaricomycetes</taxon>
        <taxon>Agaricomycetidae</taxon>
        <taxon>Agaricales</taxon>
        <taxon>Marasmiineae</taxon>
        <taxon>Omphalotaceae</taxon>
        <taxon>Marasmiellus</taxon>
    </lineage>
</organism>
<dbReference type="PANTHER" id="PTHR19932">
    <property type="entry name" value="WD REPEAT AND HMG-BOX DNA BINDING PROTEIN"/>
    <property type="match status" value="1"/>
</dbReference>
<proteinExistence type="predicted"/>
<dbReference type="PROSITE" id="PS50294">
    <property type="entry name" value="WD_REPEATS_REGION"/>
    <property type="match status" value="2"/>
</dbReference>
<dbReference type="Proteomes" id="UP001498398">
    <property type="component" value="Unassembled WGS sequence"/>
</dbReference>
<dbReference type="PANTHER" id="PTHR19932:SF10">
    <property type="entry name" value="WD REPEAT AND HMG-BOX DNA-BINDING PROTEIN 1"/>
    <property type="match status" value="1"/>
</dbReference>
<keyword evidence="4" id="KW-0539">Nucleus</keyword>
<dbReference type="SUPFAM" id="SSF50998">
    <property type="entry name" value="Quinoprotein alcohol dehydrogenase-like"/>
    <property type="match status" value="1"/>
</dbReference>
<feature type="region of interest" description="Disordered" evidence="6">
    <location>
        <begin position="354"/>
        <end position="404"/>
    </location>
</feature>
<dbReference type="InterPro" id="IPR022100">
    <property type="entry name" value="WDHD1/CFT4_beta-prop_2nd"/>
</dbReference>
<name>A0ABR1KAL1_9AGAR</name>
<feature type="compositionally biased region" description="Polar residues" evidence="6">
    <location>
        <begin position="893"/>
        <end position="907"/>
    </location>
</feature>
<evidence type="ECO:0000256" key="3">
    <source>
        <dbReference type="ARBA" id="ARBA00022737"/>
    </source>
</evidence>
<feature type="domain" description="WDHD1/CFT4 second beta-propeller" evidence="7">
    <location>
        <begin position="420"/>
        <end position="725"/>
    </location>
</feature>
<feature type="domain" description="WDHD1 first WD40" evidence="9">
    <location>
        <begin position="7"/>
        <end position="303"/>
    </location>
</feature>
<dbReference type="InterPro" id="IPR011047">
    <property type="entry name" value="Quinoprotein_ADH-like_sf"/>
</dbReference>
<gene>
    <name evidence="10" type="primary">mcl1</name>
    <name evidence="10" type="ORF">VKT23_000631</name>
</gene>
<dbReference type="InterPro" id="IPR015943">
    <property type="entry name" value="WD40/YVTN_repeat-like_dom_sf"/>
</dbReference>
<protein>
    <submittedName>
        <fullName evidence="10">DNA polymerase alpha accessory factor Mcl1</fullName>
    </submittedName>
</protein>
<evidence type="ECO:0000313" key="10">
    <source>
        <dbReference type="EMBL" id="KAK7472516.1"/>
    </source>
</evidence>
<feature type="compositionally biased region" description="Acidic residues" evidence="6">
    <location>
        <begin position="354"/>
        <end position="384"/>
    </location>
</feature>